<keyword evidence="3" id="KW-1185">Reference proteome</keyword>
<gene>
    <name evidence="2" type="ORF">HZH68_012593</name>
</gene>
<sequence length="208" mass="22924">MYPYNVAINHVDRISHFNSTHARTSVRSLPPTQSPPSTPPSPQSQFPLSANFSFAALHRRRYRILLNLLFGLKRVMKKRDGVWNGDSGGEGSEGGGKRLVEEHSPTGLLKCYRILECRGMETSEAFPRMFRTARLVSSPTRQNEAAASSSGGLTQHGATFAVRVGTIDGVVTHHLRAETRRDLAAWARAIVQGCHAAAASLREYTVRK</sequence>
<protein>
    <recommendedName>
        <fullName evidence="4">PH domain-containing protein</fullName>
    </recommendedName>
</protein>
<name>A0A834JNM1_VESGE</name>
<dbReference type="PANTHER" id="PTHR10554:SF12">
    <property type="entry name" value="IP02644P"/>
    <property type="match status" value="1"/>
</dbReference>
<dbReference type="EMBL" id="JACSDZ010000013">
    <property type="protein sequence ID" value="KAF7388651.1"/>
    <property type="molecule type" value="Genomic_DNA"/>
</dbReference>
<evidence type="ECO:0000256" key="1">
    <source>
        <dbReference type="SAM" id="MobiDB-lite"/>
    </source>
</evidence>
<proteinExistence type="predicted"/>
<evidence type="ECO:0000313" key="2">
    <source>
        <dbReference type="EMBL" id="KAF7388651.1"/>
    </source>
</evidence>
<accession>A0A834JNM1</accession>
<dbReference type="GO" id="GO:0016010">
    <property type="term" value="C:dystrophin-associated glycoprotein complex"/>
    <property type="evidence" value="ECO:0007669"/>
    <property type="project" value="TreeGrafter"/>
</dbReference>
<organism evidence="2 3">
    <name type="scientific">Vespula germanica</name>
    <name type="common">German yellow jacket</name>
    <name type="synonym">Paravespula germanica</name>
    <dbReference type="NCBI Taxonomy" id="30212"/>
    <lineage>
        <taxon>Eukaryota</taxon>
        <taxon>Metazoa</taxon>
        <taxon>Ecdysozoa</taxon>
        <taxon>Arthropoda</taxon>
        <taxon>Hexapoda</taxon>
        <taxon>Insecta</taxon>
        <taxon>Pterygota</taxon>
        <taxon>Neoptera</taxon>
        <taxon>Endopterygota</taxon>
        <taxon>Hymenoptera</taxon>
        <taxon>Apocrita</taxon>
        <taxon>Aculeata</taxon>
        <taxon>Vespoidea</taxon>
        <taxon>Vespidae</taxon>
        <taxon>Vespinae</taxon>
        <taxon>Vespula</taxon>
    </lineage>
</organism>
<dbReference type="PANTHER" id="PTHR10554">
    <property type="entry name" value="SYNTROPHIN"/>
    <property type="match status" value="1"/>
</dbReference>
<dbReference type="InterPro" id="IPR015482">
    <property type="entry name" value="Syntrophin"/>
</dbReference>
<feature type="region of interest" description="Disordered" evidence="1">
    <location>
        <begin position="21"/>
        <end position="45"/>
    </location>
</feature>
<reference evidence="2" key="1">
    <citation type="journal article" date="2020" name="G3 (Bethesda)">
        <title>High-Quality Assemblies for Three Invasive Social Wasps from the &lt;i&gt;Vespula&lt;/i&gt; Genus.</title>
        <authorList>
            <person name="Harrop T.W.R."/>
            <person name="Guhlin J."/>
            <person name="McLaughlin G.M."/>
            <person name="Permina E."/>
            <person name="Stockwell P."/>
            <person name="Gilligan J."/>
            <person name="Le Lec M.F."/>
            <person name="Gruber M.A.M."/>
            <person name="Quinn O."/>
            <person name="Lovegrove M."/>
            <person name="Duncan E.J."/>
            <person name="Remnant E.J."/>
            <person name="Van Eeckhoven J."/>
            <person name="Graham B."/>
            <person name="Knapp R.A."/>
            <person name="Langford K.W."/>
            <person name="Kronenberg Z."/>
            <person name="Press M.O."/>
            <person name="Eacker S.M."/>
            <person name="Wilson-Rankin E.E."/>
            <person name="Purcell J."/>
            <person name="Lester P.J."/>
            <person name="Dearden P.K."/>
        </authorList>
    </citation>
    <scope>NUCLEOTIDE SEQUENCE</scope>
    <source>
        <strain evidence="2">Linc-1</strain>
    </source>
</reference>
<feature type="compositionally biased region" description="Pro residues" evidence="1">
    <location>
        <begin position="32"/>
        <end position="42"/>
    </location>
</feature>
<dbReference type="Proteomes" id="UP000617340">
    <property type="component" value="Unassembled WGS sequence"/>
</dbReference>
<dbReference type="AlphaFoldDB" id="A0A834JNM1"/>
<evidence type="ECO:0000313" key="3">
    <source>
        <dbReference type="Proteomes" id="UP000617340"/>
    </source>
</evidence>
<dbReference type="GO" id="GO:0005198">
    <property type="term" value="F:structural molecule activity"/>
    <property type="evidence" value="ECO:0007669"/>
    <property type="project" value="InterPro"/>
</dbReference>
<comment type="caution">
    <text evidence="2">The sequence shown here is derived from an EMBL/GenBank/DDBJ whole genome shotgun (WGS) entry which is preliminary data.</text>
</comment>
<evidence type="ECO:0008006" key="4">
    <source>
        <dbReference type="Google" id="ProtNLM"/>
    </source>
</evidence>
<feature type="region of interest" description="Disordered" evidence="1">
    <location>
        <begin position="81"/>
        <end position="100"/>
    </location>
</feature>